<dbReference type="PANTHER" id="PTHR34385">
    <property type="entry name" value="D-ALANYL-D-ALANINE CARBOXYPEPTIDASE"/>
    <property type="match status" value="1"/>
</dbReference>
<evidence type="ECO:0000259" key="1">
    <source>
        <dbReference type="Pfam" id="PF02557"/>
    </source>
</evidence>
<reference evidence="2 3" key="1">
    <citation type="submission" date="2019-06" db="EMBL/GenBank/DDBJ databases">
        <title>Complete genome of Shewanella marisflavi ECSMB14101, a mussel settlement-inducing bacterium isolated from East China Sea.</title>
        <authorList>
            <person name="Yang J."/>
            <person name="Liang X."/>
            <person name="Chang R."/>
            <person name="Peng L."/>
        </authorList>
    </citation>
    <scope>NUCLEOTIDE SEQUENCE [LARGE SCALE GENOMIC DNA]</scope>
    <source>
        <strain evidence="2 3">ECSMB14101</strain>
    </source>
</reference>
<dbReference type="InterPro" id="IPR009045">
    <property type="entry name" value="Zn_M74/Hedgehog-like"/>
</dbReference>
<dbReference type="EMBL" id="CP041153">
    <property type="protein sequence ID" value="QDF75429.1"/>
    <property type="molecule type" value="Genomic_DNA"/>
</dbReference>
<accession>A0ABX5WSA8</accession>
<dbReference type="PANTHER" id="PTHR34385:SF1">
    <property type="entry name" value="PEPTIDOGLYCAN L-ALANYL-D-GLUTAMATE ENDOPEPTIDASE CWLK"/>
    <property type="match status" value="1"/>
</dbReference>
<organism evidence="2 3">
    <name type="scientific">Shewanella marisflavi</name>
    <dbReference type="NCBI Taxonomy" id="260364"/>
    <lineage>
        <taxon>Bacteria</taxon>
        <taxon>Pseudomonadati</taxon>
        <taxon>Pseudomonadota</taxon>
        <taxon>Gammaproteobacteria</taxon>
        <taxon>Alteromonadales</taxon>
        <taxon>Shewanellaceae</taxon>
        <taxon>Shewanella</taxon>
    </lineage>
</organism>
<dbReference type="SUPFAM" id="SSF55166">
    <property type="entry name" value="Hedgehog/DD-peptidase"/>
    <property type="match status" value="1"/>
</dbReference>
<name>A0ABX5WSA8_9GAMM</name>
<dbReference type="Proteomes" id="UP000318758">
    <property type="component" value="Chromosome"/>
</dbReference>
<evidence type="ECO:0000313" key="3">
    <source>
        <dbReference type="Proteomes" id="UP000318758"/>
    </source>
</evidence>
<dbReference type="InterPro" id="IPR052179">
    <property type="entry name" value="DD-CPase-like"/>
</dbReference>
<evidence type="ECO:0000313" key="2">
    <source>
        <dbReference type="EMBL" id="QDF75429.1"/>
    </source>
</evidence>
<gene>
    <name evidence="2" type="ORF">FGA12_09845</name>
</gene>
<dbReference type="CDD" id="cd14847">
    <property type="entry name" value="DD-carboxypeptidase_like"/>
    <property type="match status" value="1"/>
</dbReference>
<dbReference type="RefSeq" id="WP_052125509.1">
    <property type="nucleotide sequence ID" value="NZ_CP041153.1"/>
</dbReference>
<dbReference type="InterPro" id="IPR003709">
    <property type="entry name" value="VanY-like_core_dom"/>
</dbReference>
<dbReference type="Gene3D" id="3.30.1380.10">
    <property type="match status" value="1"/>
</dbReference>
<keyword evidence="3" id="KW-1185">Reference proteome</keyword>
<feature type="domain" description="D-alanyl-D-alanine carboxypeptidase-like core" evidence="1">
    <location>
        <begin position="20"/>
        <end position="174"/>
    </location>
</feature>
<sequence length="235" mass="26275">MLSDKLYGEGELPLNDYQGHRLAPECAEQFAKMQAAAAKDNIAIAICSSYRNFERQLGIWNAKASGQRPVLNHQSQLIAIDALSEAQLVDAILCWSALPGMSRHHWGTDLDLFDANTVTREKLQLIASEYDPQGPCHKLNLWLKQYAADFGFYLPYQAGLSGVSPEPWHLSYFPLADQYLKAFDKKKLEAQLQKAPILLKTAILARLDELVAQYVYYVAPSPHGLNASTLTSDHQ</sequence>
<protein>
    <submittedName>
        <fullName evidence="2">M15 family metallopeptidase</fullName>
    </submittedName>
</protein>
<dbReference type="Pfam" id="PF02557">
    <property type="entry name" value="VanY"/>
    <property type="match status" value="1"/>
</dbReference>
<proteinExistence type="predicted"/>